<dbReference type="InterPro" id="IPR013653">
    <property type="entry name" value="GCN5-like_dom"/>
</dbReference>
<organism evidence="2 3">
    <name type="scientific">Dyadobacter linearis</name>
    <dbReference type="NCBI Taxonomy" id="2823330"/>
    <lineage>
        <taxon>Bacteria</taxon>
        <taxon>Pseudomonadati</taxon>
        <taxon>Bacteroidota</taxon>
        <taxon>Cytophagia</taxon>
        <taxon>Cytophagales</taxon>
        <taxon>Spirosomataceae</taxon>
        <taxon>Dyadobacter</taxon>
    </lineage>
</organism>
<dbReference type="EMBL" id="CAJRAU010000001">
    <property type="protein sequence ID" value="CAG5067372.1"/>
    <property type="molecule type" value="Genomic_DNA"/>
</dbReference>
<reference evidence="2 3" key="1">
    <citation type="submission" date="2021-04" db="EMBL/GenBank/DDBJ databases">
        <authorList>
            <person name="Rodrigo-Torres L."/>
            <person name="Arahal R. D."/>
            <person name="Lucena T."/>
        </authorList>
    </citation>
    <scope>NUCLEOTIDE SEQUENCE [LARGE SCALE GENOMIC DNA]</scope>
    <source>
        <strain evidence="2 3">CECT 9623</strain>
    </source>
</reference>
<dbReference type="RefSeq" id="WP_215231556.1">
    <property type="nucleotide sequence ID" value="NZ_CAJRAU010000001.1"/>
</dbReference>
<dbReference type="InterPro" id="IPR016181">
    <property type="entry name" value="Acyl_CoA_acyltransferase"/>
</dbReference>
<evidence type="ECO:0000313" key="3">
    <source>
        <dbReference type="Proteomes" id="UP000679725"/>
    </source>
</evidence>
<dbReference type="InterPro" id="IPR000182">
    <property type="entry name" value="GNAT_dom"/>
</dbReference>
<dbReference type="SUPFAM" id="SSF55729">
    <property type="entry name" value="Acyl-CoA N-acyltransferases (Nat)"/>
    <property type="match status" value="1"/>
</dbReference>
<accession>A0ABM8UIR2</accession>
<proteinExistence type="predicted"/>
<comment type="caution">
    <text evidence="2">The sequence shown here is derived from an EMBL/GenBank/DDBJ whole genome shotgun (WGS) entry which is preliminary data.</text>
</comment>
<dbReference type="PROSITE" id="PS51186">
    <property type="entry name" value="GNAT"/>
    <property type="match status" value="1"/>
</dbReference>
<dbReference type="Gene3D" id="3.40.630.30">
    <property type="match status" value="1"/>
</dbReference>
<dbReference type="Proteomes" id="UP000679725">
    <property type="component" value="Unassembled WGS sequence"/>
</dbReference>
<evidence type="ECO:0000313" key="2">
    <source>
        <dbReference type="EMBL" id="CAG5067372.1"/>
    </source>
</evidence>
<dbReference type="CDD" id="cd04301">
    <property type="entry name" value="NAT_SF"/>
    <property type="match status" value="1"/>
</dbReference>
<evidence type="ECO:0000259" key="1">
    <source>
        <dbReference type="PROSITE" id="PS51186"/>
    </source>
</evidence>
<dbReference type="Pfam" id="PF08445">
    <property type="entry name" value="FR47"/>
    <property type="match status" value="1"/>
</dbReference>
<name>A0ABM8UIR2_9BACT</name>
<protein>
    <recommendedName>
        <fullName evidence="1">N-acetyltransferase domain-containing protein</fullName>
    </recommendedName>
</protein>
<sequence>MKHILDNPVWHALNTENADLGHISGPAACFSPAVSPFVALVEPTQENLLDLYLTVPFDDTVIFVTDTKLDITTPWADIISIPGYQMLYHGEVPPEIESEKPVVLEDQHIPQMLALTKLTNPGPFLPRTIDFGHYEGIFNDNELISMAGQRLHVPGFAEISAVCTDPGHLGKGYARQLVLRQVRRILSASETPFLHVKATNQRAIKVYESLGFKTRTNIFFYALTKKA</sequence>
<feature type="domain" description="N-acetyltransferase" evidence="1">
    <location>
        <begin position="94"/>
        <end position="227"/>
    </location>
</feature>
<keyword evidence="3" id="KW-1185">Reference proteome</keyword>
<gene>
    <name evidence="2" type="ORF">DYBT9623_00092</name>
</gene>